<comment type="caution">
    <text evidence="1">The sequence shown here is derived from an EMBL/GenBank/DDBJ whole genome shotgun (WGS) entry which is preliminary data.</text>
</comment>
<organism evidence="1 2">
    <name type="scientific">Haematococcus lacustris</name>
    <name type="common">Green alga</name>
    <name type="synonym">Haematococcus pluvialis</name>
    <dbReference type="NCBI Taxonomy" id="44745"/>
    <lineage>
        <taxon>Eukaryota</taxon>
        <taxon>Viridiplantae</taxon>
        <taxon>Chlorophyta</taxon>
        <taxon>core chlorophytes</taxon>
        <taxon>Chlorophyceae</taxon>
        <taxon>CS clade</taxon>
        <taxon>Chlamydomonadales</taxon>
        <taxon>Haematococcaceae</taxon>
        <taxon>Haematococcus</taxon>
    </lineage>
</organism>
<evidence type="ECO:0000313" key="2">
    <source>
        <dbReference type="Proteomes" id="UP000485058"/>
    </source>
</evidence>
<dbReference type="PANTHER" id="PTHR47597">
    <property type="entry name" value="IS A MEMBER OF THE PF|00364 BIOTIN-REQUIRING ENZYMES FAMILY-RELATED"/>
    <property type="match status" value="1"/>
</dbReference>
<proteinExistence type="predicted"/>
<dbReference type="Gene3D" id="2.40.50.100">
    <property type="match status" value="1"/>
</dbReference>
<name>A0A699Z3J3_HAELA</name>
<evidence type="ECO:0000313" key="1">
    <source>
        <dbReference type="EMBL" id="GFH16130.1"/>
    </source>
</evidence>
<dbReference type="InterPro" id="IPR011053">
    <property type="entry name" value="Single_hybrid_motif"/>
</dbReference>
<sequence length="107" mass="11557">METLKSLEESMDESLVPILSPKVGIFRRGKYAAGKRIGKGNAVNEVKRGQVLGYVEQLGTFVPVESPQAGEAVKFLIADGSPVEYRQEVVDLAPFFGGHIIGDSKHA</sequence>
<gene>
    <name evidence="1" type="ORF">HaLaN_12495</name>
</gene>
<dbReference type="InterPro" id="IPR053217">
    <property type="entry name" value="ACC_Biotin_Carrier"/>
</dbReference>
<accession>A0A699Z3J3</accession>
<keyword evidence="2" id="KW-1185">Reference proteome</keyword>
<dbReference type="SUPFAM" id="SSF51230">
    <property type="entry name" value="Single hybrid motif"/>
    <property type="match status" value="1"/>
</dbReference>
<protein>
    <submittedName>
        <fullName evidence="1">Lipoyl-binding domain-containing protein</fullName>
    </submittedName>
</protein>
<reference evidence="1 2" key="1">
    <citation type="submission" date="2020-02" db="EMBL/GenBank/DDBJ databases">
        <title>Draft genome sequence of Haematococcus lacustris strain NIES-144.</title>
        <authorList>
            <person name="Morimoto D."/>
            <person name="Nakagawa S."/>
            <person name="Yoshida T."/>
            <person name="Sawayama S."/>
        </authorList>
    </citation>
    <scope>NUCLEOTIDE SEQUENCE [LARGE SCALE GENOMIC DNA]</scope>
    <source>
        <strain evidence="1 2">NIES-144</strain>
    </source>
</reference>
<dbReference type="EMBL" id="BLLF01000950">
    <property type="protein sequence ID" value="GFH16130.1"/>
    <property type="molecule type" value="Genomic_DNA"/>
</dbReference>
<dbReference type="Proteomes" id="UP000485058">
    <property type="component" value="Unassembled WGS sequence"/>
</dbReference>
<dbReference type="PANTHER" id="PTHR47597:SF1">
    <property type="entry name" value="IS A MEMBER OF THE PF|00364 BIOTIN-REQUIRING ENZYMES FAMILY-RELATED"/>
    <property type="match status" value="1"/>
</dbReference>
<dbReference type="AlphaFoldDB" id="A0A699Z3J3"/>